<evidence type="ECO:0000313" key="7">
    <source>
        <dbReference type="EMBL" id="MDC8831767.1"/>
    </source>
</evidence>
<dbReference type="GO" id="GO:0005524">
    <property type="term" value="F:ATP binding"/>
    <property type="evidence" value="ECO:0007669"/>
    <property type="project" value="UniProtKB-KW"/>
</dbReference>
<proteinExistence type="predicted"/>
<evidence type="ECO:0000313" key="8">
    <source>
        <dbReference type="Proteomes" id="UP001218788"/>
    </source>
</evidence>
<reference evidence="7 8" key="1">
    <citation type="submission" date="2022-10" db="EMBL/GenBank/DDBJ databases">
        <title>Alteromonas sp. chi3 Genome sequencing.</title>
        <authorList>
            <person name="Park S."/>
        </authorList>
    </citation>
    <scope>NUCLEOTIDE SEQUENCE [LARGE SCALE GENOMIC DNA]</scope>
    <source>
        <strain evidence="8">chi3</strain>
    </source>
</reference>
<keyword evidence="4" id="KW-1278">Translocase</keyword>
<name>A0ABT5L4I7_9ALTE</name>
<dbReference type="InterPro" id="IPR003439">
    <property type="entry name" value="ABC_transporter-like_ATP-bd"/>
</dbReference>
<dbReference type="PROSITE" id="PS50893">
    <property type="entry name" value="ABC_TRANSPORTER_2"/>
    <property type="match status" value="1"/>
</dbReference>
<evidence type="ECO:0000256" key="5">
    <source>
        <dbReference type="ARBA" id="ARBA00037066"/>
    </source>
</evidence>
<dbReference type="InterPro" id="IPR017871">
    <property type="entry name" value="ABC_transporter-like_CS"/>
</dbReference>
<dbReference type="PROSITE" id="PS00211">
    <property type="entry name" value="ABC_TRANSPORTER_1"/>
    <property type="match status" value="1"/>
</dbReference>
<accession>A0ABT5L4I7</accession>
<organism evidence="7 8">
    <name type="scientific">Alteromonas gilva</name>
    <dbReference type="NCBI Taxonomy" id="2987522"/>
    <lineage>
        <taxon>Bacteria</taxon>
        <taxon>Pseudomonadati</taxon>
        <taxon>Pseudomonadota</taxon>
        <taxon>Gammaproteobacteria</taxon>
        <taxon>Alteromonadales</taxon>
        <taxon>Alteromonadaceae</taxon>
        <taxon>Alteromonas/Salinimonas group</taxon>
        <taxon>Alteromonas</taxon>
    </lineage>
</organism>
<keyword evidence="1" id="KW-0813">Transport</keyword>
<dbReference type="Gene3D" id="3.40.50.300">
    <property type="entry name" value="P-loop containing nucleotide triphosphate hydrolases"/>
    <property type="match status" value="1"/>
</dbReference>
<evidence type="ECO:0000256" key="2">
    <source>
        <dbReference type="ARBA" id="ARBA00022741"/>
    </source>
</evidence>
<dbReference type="Proteomes" id="UP001218788">
    <property type="component" value="Unassembled WGS sequence"/>
</dbReference>
<dbReference type="Pfam" id="PF00005">
    <property type="entry name" value="ABC_tran"/>
    <property type="match status" value="1"/>
</dbReference>
<dbReference type="PANTHER" id="PTHR42794">
    <property type="entry name" value="HEMIN IMPORT ATP-BINDING PROTEIN HMUV"/>
    <property type="match status" value="1"/>
</dbReference>
<evidence type="ECO:0000259" key="6">
    <source>
        <dbReference type="PROSITE" id="PS50893"/>
    </source>
</evidence>
<keyword evidence="3 7" id="KW-0067">ATP-binding</keyword>
<comment type="function">
    <text evidence="5">Part of the ABC transporter complex HmuTUV involved in hemin import. Responsible for energy coupling to the transport system.</text>
</comment>
<keyword evidence="8" id="KW-1185">Reference proteome</keyword>
<dbReference type="SUPFAM" id="SSF52540">
    <property type="entry name" value="P-loop containing nucleoside triphosphate hydrolases"/>
    <property type="match status" value="1"/>
</dbReference>
<dbReference type="InterPro" id="IPR003593">
    <property type="entry name" value="AAA+_ATPase"/>
</dbReference>
<evidence type="ECO:0000256" key="1">
    <source>
        <dbReference type="ARBA" id="ARBA00022448"/>
    </source>
</evidence>
<protein>
    <submittedName>
        <fullName evidence="7">ABC transporter ATP-binding protein</fullName>
    </submittedName>
</protein>
<keyword evidence="2" id="KW-0547">Nucleotide-binding</keyword>
<gene>
    <name evidence="7" type="ORF">OIK42_13485</name>
</gene>
<dbReference type="RefSeq" id="WP_273641259.1">
    <property type="nucleotide sequence ID" value="NZ_JAQQXP010000001.1"/>
</dbReference>
<evidence type="ECO:0000256" key="3">
    <source>
        <dbReference type="ARBA" id="ARBA00022840"/>
    </source>
</evidence>
<sequence length="250" mass="27092">MSVVVEVVSVSVAQRLQEVSLALPGAGVSCVLGQNGAGKTTLLECVAGLLAPDKGTIYWQSVDLESVPLTEQAAVRCYQTQGDSMQFELTAREFLSFYTQGAGSDLIPDELETVLEVAVLLDKPFVRLSGGEQQRVTLARTLLQNWAGVLAGKCLIVLDEPLKGLDIRHQRIFLQFLRTLAGYGNQVMFSCHDINAALSCADFACLLKQGKLLAAGPCMEVVTTESLQQVFDCEFEFVPALNCGIYLQKP</sequence>
<dbReference type="PANTHER" id="PTHR42794:SF1">
    <property type="entry name" value="HEMIN IMPORT ATP-BINDING PROTEIN HMUV"/>
    <property type="match status" value="1"/>
</dbReference>
<evidence type="ECO:0000256" key="4">
    <source>
        <dbReference type="ARBA" id="ARBA00022967"/>
    </source>
</evidence>
<dbReference type="InterPro" id="IPR027417">
    <property type="entry name" value="P-loop_NTPase"/>
</dbReference>
<feature type="domain" description="ABC transporter" evidence="6">
    <location>
        <begin position="1"/>
        <end position="234"/>
    </location>
</feature>
<dbReference type="SMART" id="SM00382">
    <property type="entry name" value="AAA"/>
    <property type="match status" value="1"/>
</dbReference>
<comment type="caution">
    <text evidence="7">The sequence shown here is derived from an EMBL/GenBank/DDBJ whole genome shotgun (WGS) entry which is preliminary data.</text>
</comment>
<dbReference type="EMBL" id="JAQQXP010000001">
    <property type="protein sequence ID" value="MDC8831767.1"/>
    <property type="molecule type" value="Genomic_DNA"/>
</dbReference>